<accession>A0ABP0QU21</accession>
<dbReference type="Gene3D" id="3.30.70.330">
    <property type="match status" value="1"/>
</dbReference>
<evidence type="ECO:0000256" key="4">
    <source>
        <dbReference type="SAM" id="MobiDB-lite"/>
    </source>
</evidence>
<dbReference type="Proteomes" id="UP001642464">
    <property type="component" value="Unassembled WGS sequence"/>
</dbReference>
<dbReference type="SMART" id="SM00360">
    <property type="entry name" value="RRM"/>
    <property type="match status" value="1"/>
</dbReference>
<comment type="caution">
    <text evidence="7">The sequence shown here is derived from an EMBL/GenBank/DDBJ whole genome shotgun (WGS) entry which is preliminary data.</text>
</comment>
<evidence type="ECO:0000313" key="7">
    <source>
        <dbReference type="EMBL" id="CAK9091788.1"/>
    </source>
</evidence>
<keyword evidence="8" id="KW-1185">Reference proteome</keyword>
<evidence type="ECO:0000256" key="2">
    <source>
        <dbReference type="ARBA" id="ARBA00023242"/>
    </source>
</evidence>
<dbReference type="PROSITE" id="PS50102">
    <property type="entry name" value="RRM"/>
    <property type="match status" value="1"/>
</dbReference>
<keyword evidence="5" id="KW-0812">Transmembrane</keyword>
<organism evidence="7 8">
    <name type="scientific">Durusdinium trenchii</name>
    <dbReference type="NCBI Taxonomy" id="1381693"/>
    <lineage>
        <taxon>Eukaryota</taxon>
        <taxon>Sar</taxon>
        <taxon>Alveolata</taxon>
        <taxon>Dinophyceae</taxon>
        <taxon>Suessiales</taxon>
        <taxon>Symbiodiniaceae</taxon>
        <taxon>Durusdinium</taxon>
    </lineage>
</organism>
<proteinExistence type="predicted"/>
<keyword evidence="2" id="KW-0539">Nucleus</keyword>
<dbReference type="InterPro" id="IPR035979">
    <property type="entry name" value="RBD_domain_sf"/>
</dbReference>
<evidence type="ECO:0000313" key="8">
    <source>
        <dbReference type="Proteomes" id="UP001642464"/>
    </source>
</evidence>
<feature type="compositionally biased region" description="Acidic residues" evidence="4">
    <location>
        <begin position="120"/>
        <end position="131"/>
    </location>
</feature>
<keyword evidence="3" id="KW-0694">RNA-binding</keyword>
<dbReference type="SUPFAM" id="SSF54928">
    <property type="entry name" value="RNA-binding domain, RBD"/>
    <property type="match status" value="1"/>
</dbReference>
<evidence type="ECO:0000259" key="6">
    <source>
        <dbReference type="PROSITE" id="PS50102"/>
    </source>
</evidence>
<protein>
    <submittedName>
        <fullName evidence="7">RNA-binding protein squid (Heterogeneous nuclear ribonucleoprotein 40) (HNRNP 40)</fullName>
    </submittedName>
</protein>
<dbReference type="InterPro" id="IPR012677">
    <property type="entry name" value="Nucleotide-bd_a/b_plait_sf"/>
</dbReference>
<reference evidence="7 8" key="1">
    <citation type="submission" date="2024-02" db="EMBL/GenBank/DDBJ databases">
        <authorList>
            <person name="Chen Y."/>
            <person name="Shah S."/>
            <person name="Dougan E. K."/>
            <person name="Thang M."/>
            <person name="Chan C."/>
        </authorList>
    </citation>
    <scope>NUCLEOTIDE SEQUENCE [LARGE SCALE GENOMIC DNA]</scope>
</reference>
<feature type="transmembrane region" description="Helical" evidence="5">
    <location>
        <begin position="279"/>
        <end position="302"/>
    </location>
</feature>
<dbReference type="GO" id="GO:1990904">
    <property type="term" value="C:ribonucleoprotein complex"/>
    <property type="evidence" value="ECO:0007669"/>
    <property type="project" value="UniProtKB-KW"/>
</dbReference>
<keyword evidence="7" id="KW-0687">Ribonucleoprotein</keyword>
<evidence type="ECO:0000256" key="5">
    <source>
        <dbReference type="SAM" id="Phobius"/>
    </source>
</evidence>
<dbReference type="InterPro" id="IPR000504">
    <property type="entry name" value="RRM_dom"/>
</dbReference>
<dbReference type="CDD" id="cd00590">
    <property type="entry name" value="RRM_SF"/>
    <property type="match status" value="1"/>
</dbReference>
<comment type="subcellular location">
    <subcellularLocation>
        <location evidence="1">Nucleus</location>
    </subcellularLocation>
</comment>
<keyword evidence="5" id="KW-0472">Membrane</keyword>
<keyword evidence="5" id="KW-1133">Transmembrane helix</keyword>
<dbReference type="Pfam" id="PF00076">
    <property type="entry name" value="RRM_1"/>
    <property type="match status" value="1"/>
</dbReference>
<evidence type="ECO:0000256" key="1">
    <source>
        <dbReference type="ARBA" id="ARBA00004123"/>
    </source>
</evidence>
<name>A0ABP0QU21_9DINO</name>
<dbReference type="PANTHER" id="PTHR48033:SF10">
    <property type="entry name" value="RNA-BINDING PROTEIN SQUID"/>
    <property type="match status" value="1"/>
</dbReference>
<feature type="region of interest" description="Disordered" evidence="4">
    <location>
        <begin position="149"/>
        <end position="169"/>
    </location>
</feature>
<feature type="domain" description="RRM" evidence="6">
    <location>
        <begin position="27"/>
        <end position="104"/>
    </location>
</feature>
<dbReference type="EMBL" id="CAXAMM010040228">
    <property type="protein sequence ID" value="CAK9091788.1"/>
    <property type="molecule type" value="Genomic_DNA"/>
</dbReference>
<feature type="region of interest" description="Disordered" evidence="4">
    <location>
        <begin position="1"/>
        <end position="24"/>
    </location>
</feature>
<sequence>MMGGSTKKSKAEKGEKAAKKKPKDNANVIFVGGLRKTTEEDRVTAHFAKFGQVEQVDIKRLPDGTSRGFAFVKFSDTEAVEKVIDAHAKHMIDNKWVEVKRHDGVAASAGLTSSLQKAEEPEEEAEPQGEEWSEKWSEQYLAMASKLGEMQKDGDKEGGGGEKKSKSPMEKLMKQMGMDPAVMKQMGMDPKQMEGMFKQMGIDPSMMMQMMGNMNPMMGMMGMMNPMMMGGGMGCGMGGGMGCGNACGGNACGGSSGCTGPGRGRGHFVKEAADGPGNYWFNMVALVVLALVVQVGAVAALAADAEGLAGHRVEARTAGEQDKQDIGQGMS</sequence>
<feature type="region of interest" description="Disordered" evidence="4">
    <location>
        <begin position="108"/>
        <end position="135"/>
    </location>
</feature>
<dbReference type="PANTHER" id="PTHR48033">
    <property type="entry name" value="RNA-BINDING (RRM/RBD/RNP MOTIFS) FAMILY PROTEIN"/>
    <property type="match status" value="1"/>
</dbReference>
<gene>
    <name evidence="7" type="ORF">SCF082_LOCUS43220</name>
</gene>
<evidence type="ECO:0000256" key="3">
    <source>
        <dbReference type="PROSITE-ProRule" id="PRU00176"/>
    </source>
</evidence>